<accession>A0A1Y1VZK1</accession>
<evidence type="ECO:0000313" key="16">
    <source>
        <dbReference type="Proteomes" id="UP000193498"/>
    </source>
</evidence>
<evidence type="ECO:0008006" key="17">
    <source>
        <dbReference type="Google" id="ProtNLM"/>
    </source>
</evidence>
<comment type="similarity">
    <text evidence="4">Belongs to the glycosyltransferase 13 family.</text>
</comment>
<dbReference type="Gene3D" id="3.90.550.10">
    <property type="entry name" value="Spore Coat Polysaccharide Biosynthesis Protein SpsA, Chain A"/>
    <property type="match status" value="1"/>
</dbReference>
<name>A0A1Y1VZK1_9FUNG</name>
<keyword evidence="16" id="KW-1185">Reference proteome</keyword>
<evidence type="ECO:0000256" key="12">
    <source>
        <dbReference type="ARBA" id="ARBA00023136"/>
    </source>
</evidence>
<keyword evidence="7 14" id="KW-0812">Transmembrane</keyword>
<comment type="cofactor">
    <cofactor evidence="1">
        <name>Mn(2+)</name>
        <dbReference type="ChEBI" id="CHEBI:29035"/>
    </cofactor>
</comment>
<evidence type="ECO:0000256" key="4">
    <source>
        <dbReference type="ARBA" id="ARBA00006492"/>
    </source>
</evidence>
<keyword evidence="12 14" id="KW-0472">Membrane</keyword>
<dbReference type="InParanoid" id="A0A1Y1VZK1"/>
<dbReference type="OrthoDB" id="6019616at2759"/>
<dbReference type="UniPathway" id="UPA00378"/>
<dbReference type="Pfam" id="PF03071">
    <property type="entry name" value="GNT-I"/>
    <property type="match status" value="1"/>
</dbReference>
<dbReference type="Proteomes" id="UP000193498">
    <property type="component" value="Unassembled WGS sequence"/>
</dbReference>
<comment type="pathway">
    <text evidence="3">Protein modification; protein glycosylation.</text>
</comment>
<gene>
    <name evidence="15" type="ORF">K493DRAFT_343231</name>
</gene>
<keyword evidence="9" id="KW-0735">Signal-anchor</keyword>
<evidence type="ECO:0000256" key="6">
    <source>
        <dbReference type="ARBA" id="ARBA00022679"/>
    </source>
</evidence>
<dbReference type="EMBL" id="MCFE01001117">
    <property type="protein sequence ID" value="ORX66690.1"/>
    <property type="molecule type" value="Genomic_DNA"/>
</dbReference>
<dbReference type="InterPro" id="IPR004139">
    <property type="entry name" value="Glyco_trans_13"/>
</dbReference>
<evidence type="ECO:0000256" key="9">
    <source>
        <dbReference type="ARBA" id="ARBA00022968"/>
    </source>
</evidence>
<keyword evidence="6" id="KW-0808">Transferase</keyword>
<feature type="transmembrane region" description="Helical" evidence="14">
    <location>
        <begin position="15"/>
        <end position="39"/>
    </location>
</feature>
<keyword evidence="10 14" id="KW-1133">Transmembrane helix</keyword>
<proteinExistence type="inferred from homology"/>
<comment type="subcellular location">
    <subcellularLocation>
        <location evidence="2">Golgi apparatus membrane</location>
        <topology evidence="2">Single-pass type II membrane protein</topology>
    </subcellularLocation>
</comment>
<evidence type="ECO:0000313" key="15">
    <source>
        <dbReference type="EMBL" id="ORX66690.1"/>
    </source>
</evidence>
<evidence type="ECO:0000256" key="1">
    <source>
        <dbReference type="ARBA" id="ARBA00001936"/>
    </source>
</evidence>
<evidence type="ECO:0000256" key="14">
    <source>
        <dbReference type="SAM" id="Phobius"/>
    </source>
</evidence>
<dbReference type="GO" id="GO:0000139">
    <property type="term" value="C:Golgi membrane"/>
    <property type="evidence" value="ECO:0007669"/>
    <property type="project" value="UniProtKB-SubCell"/>
</dbReference>
<evidence type="ECO:0000256" key="3">
    <source>
        <dbReference type="ARBA" id="ARBA00004922"/>
    </source>
</evidence>
<sequence length="349" mass="40708">MPHQLQIRRRFRTGYLLRILAMVFFCFWFAFVISVITYANYSHRVNTEATNDLLLASEMKHWPKGKVQFLPILVPVSDNPEYLKQLIEGLLNMDHLNKTVVVFSQEGNNKEVESIIQEIPDKMRVLYLRHVRPFFSISSLFETKWFPSAGNVEFLLSFAFDSMKAPGAIVLQSDLLPTYDMYDFFEWSFRTILRNSSFPNVLNINGFNKDPYESTDAYSLTPDRFKPRGWCISADRWPLLQGQWTKAGNWGYNIENNVRIPHHMVSLTPMVARVKNVRKLFNDIQGFPSTSNNITAKNNGEAKRNSYHRKRPSIVISRYSKLAVQGFQYPTRNVKLNFSSKFGIFPYER</sequence>
<keyword evidence="5" id="KW-0328">Glycosyltransferase</keyword>
<comment type="caution">
    <text evidence="15">The sequence shown here is derived from an EMBL/GenBank/DDBJ whole genome shotgun (WGS) entry which is preliminary data.</text>
</comment>
<evidence type="ECO:0000256" key="11">
    <source>
        <dbReference type="ARBA" id="ARBA00023034"/>
    </source>
</evidence>
<keyword evidence="8" id="KW-0479">Metal-binding</keyword>
<dbReference type="SUPFAM" id="SSF53448">
    <property type="entry name" value="Nucleotide-diphospho-sugar transferases"/>
    <property type="match status" value="1"/>
</dbReference>
<evidence type="ECO:0000256" key="13">
    <source>
        <dbReference type="ARBA" id="ARBA00023211"/>
    </source>
</evidence>
<evidence type="ECO:0000256" key="10">
    <source>
        <dbReference type="ARBA" id="ARBA00022989"/>
    </source>
</evidence>
<evidence type="ECO:0000256" key="7">
    <source>
        <dbReference type="ARBA" id="ARBA00022692"/>
    </source>
</evidence>
<evidence type="ECO:0000256" key="2">
    <source>
        <dbReference type="ARBA" id="ARBA00004323"/>
    </source>
</evidence>
<keyword evidence="11" id="KW-0333">Golgi apparatus</keyword>
<dbReference type="AlphaFoldDB" id="A0A1Y1VZK1"/>
<dbReference type="InterPro" id="IPR029044">
    <property type="entry name" value="Nucleotide-diphossugar_trans"/>
</dbReference>
<evidence type="ECO:0000256" key="5">
    <source>
        <dbReference type="ARBA" id="ARBA00022676"/>
    </source>
</evidence>
<dbReference type="GO" id="GO:0008375">
    <property type="term" value="F:acetylglucosaminyltransferase activity"/>
    <property type="evidence" value="ECO:0007669"/>
    <property type="project" value="InterPro"/>
</dbReference>
<keyword evidence="13" id="KW-0464">Manganese</keyword>
<dbReference type="GO" id="GO:0046872">
    <property type="term" value="F:metal ion binding"/>
    <property type="evidence" value="ECO:0007669"/>
    <property type="project" value="UniProtKB-KW"/>
</dbReference>
<organism evidence="15 16">
    <name type="scientific">Basidiobolus meristosporus CBS 931.73</name>
    <dbReference type="NCBI Taxonomy" id="1314790"/>
    <lineage>
        <taxon>Eukaryota</taxon>
        <taxon>Fungi</taxon>
        <taxon>Fungi incertae sedis</taxon>
        <taxon>Zoopagomycota</taxon>
        <taxon>Entomophthoromycotina</taxon>
        <taxon>Basidiobolomycetes</taxon>
        <taxon>Basidiobolales</taxon>
        <taxon>Basidiobolaceae</taxon>
        <taxon>Basidiobolus</taxon>
    </lineage>
</organism>
<reference evidence="15 16" key="1">
    <citation type="submission" date="2016-07" db="EMBL/GenBank/DDBJ databases">
        <title>Pervasive Adenine N6-methylation of Active Genes in Fungi.</title>
        <authorList>
            <consortium name="DOE Joint Genome Institute"/>
            <person name="Mondo S.J."/>
            <person name="Dannebaum R.O."/>
            <person name="Kuo R.C."/>
            <person name="Labutti K."/>
            <person name="Haridas S."/>
            <person name="Kuo A."/>
            <person name="Salamov A."/>
            <person name="Ahrendt S.R."/>
            <person name="Lipzen A."/>
            <person name="Sullivan W."/>
            <person name="Andreopoulos W.B."/>
            <person name="Clum A."/>
            <person name="Lindquist E."/>
            <person name="Daum C."/>
            <person name="Ramamoorthy G.K."/>
            <person name="Gryganskyi A."/>
            <person name="Culley D."/>
            <person name="Magnuson J.K."/>
            <person name="James T.Y."/>
            <person name="O'Malley M.A."/>
            <person name="Stajich J.E."/>
            <person name="Spatafora J.W."/>
            <person name="Visel A."/>
            <person name="Grigoriev I.V."/>
        </authorList>
    </citation>
    <scope>NUCLEOTIDE SEQUENCE [LARGE SCALE GENOMIC DNA]</scope>
    <source>
        <strain evidence="15 16">CBS 931.73</strain>
    </source>
</reference>
<protein>
    <recommendedName>
        <fullName evidence="17">Nucleotide-diphospho-sugar transferase</fullName>
    </recommendedName>
</protein>
<evidence type="ECO:0000256" key="8">
    <source>
        <dbReference type="ARBA" id="ARBA00022723"/>
    </source>
</evidence>